<dbReference type="AlphaFoldDB" id="A0A4U1CGD9"/>
<comment type="caution">
    <text evidence="2">The sequence shown here is derived from an EMBL/GenBank/DDBJ whole genome shotgun (WGS) entry which is preliminary data.</text>
</comment>
<name>A0A4U1CGD9_9SPHI</name>
<proteinExistence type="predicted"/>
<protein>
    <submittedName>
        <fullName evidence="2">Carboxypeptidase-like regulatory domain-containing protein</fullName>
    </submittedName>
</protein>
<evidence type="ECO:0000313" key="2">
    <source>
        <dbReference type="EMBL" id="TKC05719.1"/>
    </source>
</evidence>
<dbReference type="OrthoDB" id="1223654at2"/>
<sequence length="415" mass="47986">MFRALLLSLILLFSGIQTYAQSTFSISGIVRDQKETLPGAAIYVSGYKIATQTDNNGKFILANLKPGNYDILVQMVGYLPFSRNIIISDKSIQVDFLLKDNPVMLNEVVIRVDPNRQKYINQFKNYFIGKSPNAKLCKILNPNVLRVDFDVTKSLLTVKTDEFLIVENKALGYRIKYMLDYFEYNSRTNIIYYSGKPFFEELKASNAKKKKYIELREIAYYGSAQHFFKSLYRGKSKEEGFIINKIIQIPNPNRAPDSVINKNIFALKHPPEKAGIRKNAGKIDTSLMAYWMKQLELPKTIDKFINAEVLPDTLVNYYNRDLKYLNYTNALCVMYTKERESTEYTNFGFWVFRPLYIPDYQLSIAKLTDGAIRFYENGGILDARSLLYEGFWAYEKVADMVPMDYIPLVKRPALP</sequence>
<dbReference type="SUPFAM" id="SSF49464">
    <property type="entry name" value="Carboxypeptidase regulatory domain-like"/>
    <property type="match status" value="1"/>
</dbReference>
<keyword evidence="3" id="KW-1185">Reference proteome</keyword>
<organism evidence="2 3">
    <name type="scientific">Pedobacter polaris</name>
    <dbReference type="NCBI Taxonomy" id="2571273"/>
    <lineage>
        <taxon>Bacteria</taxon>
        <taxon>Pseudomonadati</taxon>
        <taxon>Bacteroidota</taxon>
        <taxon>Sphingobacteriia</taxon>
        <taxon>Sphingobacteriales</taxon>
        <taxon>Sphingobacteriaceae</taxon>
        <taxon>Pedobacter</taxon>
    </lineage>
</organism>
<reference evidence="2 3" key="1">
    <citation type="submission" date="2019-04" db="EMBL/GenBank/DDBJ databases">
        <title>Pedobacter sp. RP-3-22 sp. nov., isolated from Arctic soil.</title>
        <authorList>
            <person name="Dahal R.H."/>
            <person name="Kim D.-U."/>
        </authorList>
    </citation>
    <scope>NUCLEOTIDE SEQUENCE [LARGE SCALE GENOMIC DNA]</scope>
    <source>
        <strain evidence="2 3">RP-3-22</strain>
    </source>
</reference>
<dbReference type="GO" id="GO:0004180">
    <property type="term" value="F:carboxypeptidase activity"/>
    <property type="evidence" value="ECO:0007669"/>
    <property type="project" value="UniProtKB-KW"/>
</dbReference>
<feature type="chain" id="PRO_5020669120" evidence="1">
    <location>
        <begin position="21"/>
        <end position="415"/>
    </location>
</feature>
<dbReference type="EMBL" id="SWBR01000005">
    <property type="protein sequence ID" value="TKC05719.1"/>
    <property type="molecule type" value="Genomic_DNA"/>
</dbReference>
<feature type="signal peptide" evidence="1">
    <location>
        <begin position="1"/>
        <end position="20"/>
    </location>
</feature>
<dbReference type="RefSeq" id="WP_136843938.1">
    <property type="nucleotide sequence ID" value="NZ_SWBR01000005.1"/>
</dbReference>
<gene>
    <name evidence="2" type="ORF">FA048_18580</name>
</gene>
<keyword evidence="1" id="KW-0732">Signal</keyword>
<keyword evidence="2" id="KW-0378">Hydrolase</keyword>
<keyword evidence="2" id="KW-0121">Carboxypeptidase</keyword>
<dbReference type="Gene3D" id="2.60.40.1120">
    <property type="entry name" value="Carboxypeptidase-like, regulatory domain"/>
    <property type="match status" value="1"/>
</dbReference>
<dbReference type="InterPro" id="IPR008969">
    <property type="entry name" value="CarboxyPept-like_regulatory"/>
</dbReference>
<evidence type="ECO:0000256" key="1">
    <source>
        <dbReference type="SAM" id="SignalP"/>
    </source>
</evidence>
<dbReference type="Proteomes" id="UP000309488">
    <property type="component" value="Unassembled WGS sequence"/>
</dbReference>
<keyword evidence="2" id="KW-0645">Protease</keyword>
<dbReference type="Pfam" id="PF13715">
    <property type="entry name" value="CarbopepD_reg_2"/>
    <property type="match status" value="1"/>
</dbReference>
<accession>A0A4U1CGD9</accession>
<evidence type="ECO:0000313" key="3">
    <source>
        <dbReference type="Proteomes" id="UP000309488"/>
    </source>
</evidence>